<sequence length="316" mass="34671">MITSSRFTRIGVVGFGLILLFTTYLPCDITAAAAAVIPHLDRRIASAHASNPSDELQHFAEDIVHRLSNTESFGGWSSAELAIEALGPGTHAWLVTVGSSVGYLIISAKEEGGYALIEYGRGSLPLFGRTQLDHTLTSLALNKDHLKVEKFYAGPTLAQWKLTQTGTNSMRIATYLDALSGELLPETDASIYKQRVAWLNTSHTVSNSELQFPKLNEITANAFNPYDNMLWLTRKAVLSSYTAIPVQLMQNKQLVFTSQGGTRTYSTALPLNGMQRWTGSPSIPDVVYLFSQSETSERWIALSSLEASGQFYNTNP</sequence>
<accession>A0ABS4JJF6</accession>
<organism evidence="1 2">
    <name type="scientific">Paenibacillus shirakamiensis</name>
    <dbReference type="NCBI Taxonomy" id="1265935"/>
    <lineage>
        <taxon>Bacteria</taxon>
        <taxon>Bacillati</taxon>
        <taxon>Bacillota</taxon>
        <taxon>Bacilli</taxon>
        <taxon>Bacillales</taxon>
        <taxon>Paenibacillaceae</taxon>
        <taxon>Paenibacillus</taxon>
    </lineage>
</organism>
<name>A0ABS4JJF6_9BACL</name>
<reference evidence="1 2" key="1">
    <citation type="submission" date="2021-03" db="EMBL/GenBank/DDBJ databases">
        <title>Genomic Encyclopedia of Type Strains, Phase IV (KMG-IV): sequencing the most valuable type-strain genomes for metagenomic binning, comparative biology and taxonomic classification.</title>
        <authorList>
            <person name="Goeker M."/>
        </authorList>
    </citation>
    <scope>NUCLEOTIDE SEQUENCE [LARGE SCALE GENOMIC DNA]</scope>
    <source>
        <strain evidence="1 2">DSM 26806</strain>
    </source>
</reference>
<dbReference type="RefSeq" id="WP_209862225.1">
    <property type="nucleotide sequence ID" value="NZ_JAGGLD010000003.1"/>
</dbReference>
<dbReference type="EMBL" id="JAGGLD010000003">
    <property type="protein sequence ID" value="MBP2001250.1"/>
    <property type="molecule type" value="Genomic_DNA"/>
</dbReference>
<gene>
    <name evidence="1" type="ORF">J2Z69_002293</name>
</gene>
<protein>
    <submittedName>
        <fullName evidence="1">Uncharacterized protein</fullName>
    </submittedName>
</protein>
<proteinExistence type="predicted"/>
<evidence type="ECO:0000313" key="1">
    <source>
        <dbReference type="EMBL" id="MBP2001250.1"/>
    </source>
</evidence>
<evidence type="ECO:0000313" key="2">
    <source>
        <dbReference type="Proteomes" id="UP001519288"/>
    </source>
</evidence>
<keyword evidence="2" id="KW-1185">Reference proteome</keyword>
<comment type="caution">
    <text evidence="1">The sequence shown here is derived from an EMBL/GenBank/DDBJ whole genome shotgun (WGS) entry which is preliminary data.</text>
</comment>
<dbReference type="Proteomes" id="UP001519288">
    <property type="component" value="Unassembled WGS sequence"/>
</dbReference>